<dbReference type="Pfam" id="PF02472">
    <property type="entry name" value="ExbD"/>
    <property type="match status" value="1"/>
</dbReference>
<gene>
    <name evidence="9" type="ORF">A2W05_02235</name>
</gene>
<feature type="transmembrane region" description="Helical" evidence="8">
    <location>
        <begin position="20"/>
        <end position="38"/>
    </location>
</feature>
<evidence type="ECO:0000256" key="8">
    <source>
        <dbReference type="SAM" id="Phobius"/>
    </source>
</evidence>
<keyword evidence="7" id="KW-0653">Protein transport</keyword>
<protein>
    <recommendedName>
        <fullName evidence="11">Biopolymer transporter ExbD</fullName>
    </recommendedName>
</protein>
<dbReference type="GO" id="GO:0005886">
    <property type="term" value="C:plasma membrane"/>
    <property type="evidence" value="ECO:0007669"/>
    <property type="project" value="UniProtKB-SubCell"/>
</dbReference>
<evidence type="ECO:0000256" key="2">
    <source>
        <dbReference type="ARBA" id="ARBA00005811"/>
    </source>
</evidence>
<keyword evidence="4 7" id="KW-0812">Transmembrane</keyword>
<evidence type="ECO:0000256" key="4">
    <source>
        <dbReference type="ARBA" id="ARBA00022692"/>
    </source>
</evidence>
<organism evidence="9 10">
    <name type="scientific">Candidatus Schekmanbacteria bacterium RBG_16_38_10</name>
    <dbReference type="NCBI Taxonomy" id="1817879"/>
    <lineage>
        <taxon>Bacteria</taxon>
        <taxon>Candidatus Schekmaniibacteriota</taxon>
    </lineage>
</organism>
<name>A0A1F7RSZ4_9BACT</name>
<evidence type="ECO:0000256" key="7">
    <source>
        <dbReference type="RuleBase" id="RU003879"/>
    </source>
</evidence>
<keyword evidence="6 8" id="KW-0472">Membrane</keyword>
<comment type="subcellular location">
    <subcellularLocation>
        <location evidence="1">Cell membrane</location>
        <topology evidence="1">Single-pass membrane protein</topology>
    </subcellularLocation>
    <subcellularLocation>
        <location evidence="7">Cell membrane</location>
        <topology evidence="7">Single-pass type II membrane protein</topology>
    </subcellularLocation>
</comment>
<keyword evidence="5 8" id="KW-1133">Transmembrane helix</keyword>
<accession>A0A1F7RSZ4</accession>
<dbReference type="GO" id="GO:0015031">
    <property type="term" value="P:protein transport"/>
    <property type="evidence" value="ECO:0007669"/>
    <property type="project" value="UniProtKB-KW"/>
</dbReference>
<dbReference type="PANTHER" id="PTHR30558:SF7">
    <property type="entry name" value="TOL-PAL SYSTEM PROTEIN TOLR"/>
    <property type="match status" value="1"/>
</dbReference>
<dbReference type="EMBL" id="MGDE01000178">
    <property type="protein sequence ID" value="OGL44561.1"/>
    <property type="molecule type" value="Genomic_DNA"/>
</dbReference>
<dbReference type="Gene3D" id="3.30.420.270">
    <property type="match status" value="1"/>
</dbReference>
<evidence type="ECO:0000256" key="3">
    <source>
        <dbReference type="ARBA" id="ARBA00022475"/>
    </source>
</evidence>
<reference evidence="9 10" key="1">
    <citation type="journal article" date="2016" name="Nat. Commun.">
        <title>Thousands of microbial genomes shed light on interconnected biogeochemical processes in an aquifer system.</title>
        <authorList>
            <person name="Anantharaman K."/>
            <person name="Brown C.T."/>
            <person name="Hug L.A."/>
            <person name="Sharon I."/>
            <person name="Castelle C.J."/>
            <person name="Probst A.J."/>
            <person name="Thomas B.C."/>
            <person name="Singh A."/>
            <person name="Wilkins M.J."/>
            <person name="Karaoz U."/>
            <person name="Brodie E.L."/>
            <person name="Williams K.H."/>
            <person name="Hubbard S.S."/>
            <person name="Banfield J.F."/>
        </authorList>
    </citation>
    <scope>NUCLEOTIDE SEQUENCE [LARGE SCALE GENOMIC DNA]</scope>
</reference>
<evidence type="ECO:0000313" key="10">
    <source>
        <dbReference type="Proteomes" id="UP000178797"/>
    </source>
</evidence>
<comment type="caution">
    <text evidence="9">The sequence shown here is derived from an EMBL/GenBank/DDBJ whole genome shotgun (WGS) entry which is preliminary data.</text>
</comment>
<keyword evidence="3" id="KW-1003">Cell membrane</keyword>
<dbReference type="GO" id="GO:0022857">
    <property type="term" value="F:transmembrane transporter activity"/>
    <property type="evidence" value="ECO:0007669"/>
    <property type="project" value="InterPro"/>
</dbReference>
<evidence type="ECO:0000313" key="9">
    <source>
        <dbReference type="EMBL" id="OGL44561.1"/>
    </source>
</evidence>
<proteinExistence type="inferred from homology"/>
<dbReference type="Proteomes" id="UP000178797">
    <property type="component" value="Unassembled WGS sequence"/>
</dbReference>
<evidence type="ECO:0000256" key="5">
    <source>
        <dbReference type="ARBA" id="ARBA00022989"/>
    </source>
</evidence>
<sequence>MGMDVGGKKGVKSEINVVPLIDIVLVLLVIFMVIVPLTQKGLDANIPEKTVTAPPPPSDENKPVVLTIRQDSSIDINTEPVARYELAEKVKQIFASKKEKTIFIKADGVLVYGNVVEVMDICRGSGVDTIGLVLQSKPE</sequence>
<comment type="similarity">
    <text evidence="2 7">Belongs to the ExbD/TolR family.</text>
</comment>
<dbReference type="InterPro" id="IPR003400">
    <property type="entry name" value="ExbD"/>
</dbReference>
<evidence type="ECO:0000256" key="6">
    <source>
        <dbReference type="ARBA" id="ARBA00023136"/>
    </source>
</evidence>
<evidence type="ECO:0008006" key="11">
    <source>
        <dbReference type="Google" id="ProtNLM"/>
    </source>
</evidence>
<keyword evidence="7" id="KW-0813">Transport</keyword>
<dbReference type="PANTHER" id="PTHR30558">
    <property type="entry name" value="EXBD MEMBRANE COMPONENT OF PMF-DRIVEN MACROMOLECULE IMPORT SYSTEM"/>
    <property type="match status" value="1"/>
</dbReference>
<dbReference type="AlphaFoldDB" id="A0A1F7RSZ4"/>
<evidence type="ECO:0000256" key="1">
    <source>
        <dbReference type="ARBA" id="ARBA00004162"/>
    </source>
</evidence>